<feature type="compositionally biased region" description="Basic and acidic residues" evidence="5">
    <location>
        <begin position="20"/>
        <end position="29"/>
    </location>
</feature>
<dbReference type="GO" id="GO:0061657">
    <property type="term" value="F:UFM1 conjugating enzyme activity"/>
    <property type="evidence" value="ECO:0007669"/>
    <property type="project" value="InterPro"/>
</dbReference>
<dbReference type="PANTHER" id="PTHR12921:SF0">
    <property type="entry name" value="UBIQUITIN-FOLD MODIFIER-CONJUGATING ENZYME 1"/>
    <property type="match status" value="1"/>
</dbReference>
<evidence type="ECO:0000256" key="2">
    <source>
        <dbReference type="ARBA" id="ARBA00013306"/>
    </source>
</evidence>
<feature type="region of interest" description="Disordered" evidence="5">
    <location>
        <begin position="169"/>
        <end position="235"/>
    </location>
</feature>
<evidence type="ECO:0000256" key="5">
    <source>
        <dbReference type="SAM" id="MobiDB-lite"/>
    </source>
</evidence>
<dbReference type="Proteomes" id="UP000694424">
    <property type="component" value="Unplaced"/>
</dbReference>
<keyword evidence="7" id="KW-1185">Reference proteome</keyword>
<keyword evidence="3" id="KW-0833">Ubl conjugation pathway</keyword>
<dbReference type="InterPro" id="IPR016135">
    <property type="entry name" value="UBQ-conjugating_enzyme/RWD"/>
</dbReference>
<dbReference type="Gene3D" id="3.10.110.10">
    <property type="entry name" value="Ubiquitin Conjugating Enzyme"/>
    <property type="match status" value="1"/>
</dbReference>
<evidence type="ECO:0000313" key="6">
    <source>
        <dbReference type="Ensembl" id="ENSAOWP00000002936.1"/>
    </source>
</evidence>
<dbReference type="Pfam" id="PF08694">
    <property type="entry name" value="UFC1"/>
    <property type="match status" value="1"/>
</dbReference>
<reference evidence="6" key="1">
    <citation type="submission" date="2025-08" db="UniProtKB">
        <authorList>
            <consortium name="Ensembl"/>
        </authorList>
    </citation>
    <scope>IDENTIFICATION</scope>
</reference>
<evidence type="ECO:0000256" key="1">
    <source>
        <dbReference type="ARBA" id="ARBA00008451"/>
    </source>
</evidence>
<feature type="region of interest" description="Disordered" evidence="5">
    <location>
        <begin position="1"/>
        <end position="72"/>
    </location>
</feature>
<accession>A0A8B9P890</accession>
<dbReference type="PANTHER" id="PTHR12921">
    <property type="entry name" value="UBIQUITIN-FOLD MODIFIER-CONJUGATING ENZYME 1"/>
    <property type="match status" value="1"/>
</dbReference>
<dbReference type="Ensembl" id="ENSAOWT00000003368.1">
    <property type="protein sequence ID" value="ENSAOWP00000002936.1"/>
    <property type="gene ID" value="ENSAOWG00000002101.1"/>
</dbReference>
<name>A0A8B9P890_APTOW</name>
<proteinExistence type="inferred from homology"/>
<organism evidence="6 7">
    <name type="scientific">Apteryx owenii</name>
    <name type="common">Little spotted kiwi</name>
    <dbReference type="NCBI Taxonomy" id="8824"/>
    <lineage>
        <taxon>Eukaryota</taxon>
        <taxon>Metazoa</taxon>
        <taxon>Chordata</taxon>
        <taxon>Craniata</taxon>
        <taxon>Vertebrata</taxon>
        <taxon>Euteleostomi</taxon>
        <taxon>Archelosauria</taxon>
        <taxon>Archosauria</taxon>
        <taxon>Dinosauria</taxon>
        <taxon>Saurischia</taxon>
        <taxon>Theropoda</taxon>
        <taxon>Coelurosauria</taxon>
        <taxon>Aves</taxon>
        <taxon>Palaeognathae</taxon>
        <taxon>Apterygiformes</taxon>
        <taxon>Apterygidae</taxon>
        <taxon>Apteryx</taxon>
    </lineage>
</organism>
<comment type="function">
    <text evidence="4">E2-like enzyme which specifically catalyzes the second step in ufmylation. Accepts the ubiquitin-like modifier UFM1 from the E1 enzyme UBA5 and forms an intermediate with UFM1 via a thioester linkage. Ufmylation is involved in various processes, such as ribosome recycling, response to DNA damage, interferon response or reticulophagy (also called ER-phagy).</text>
</comment>
<sequence>MAACQCKPSPAKPFPVCPARAKDGGRGDAEGGGGAAAAADGGEPAGPGAVGAAAERGVPGAHQVRGEQQERRQRLVPPGVQQGGHAIPVTYPGTAPEIAIPELDGKTAKMYRGGKICLTEHFRPLWARNVPKFGLAHLMALGVSVGESRGSVWGWRCGATHGICSHSAAGPLAGRGDPRPHRQGPGPAQGEMTGADPGPPLAGAGLSLRAIPTPSKSDSPIPRSSLPALFPPFLQ</sequence>
<evidence type="ECO:0000256" key="3">
    <source>
        <dbReference type="ARBA" id="ARBA00022786"/>
    </source>
</evidence>
<protein>
    <recommendedName>
        <fullName evidence="2">Ubiquitin-fold modifier-conjugating enzyme 1</fullName>
    </recommendedName>
</protein>
<reference evidence="6" key="2">
    <citation type="submission" date="2025-09" db="UniProtKB">
        <authorList>
            <consortium name="Ensembl"/>
        </authorList>
    </citation>
    <scope>IDENTIFICATION</scope>
</reference>
<feature type="compositionally biased region" description="Low complexity" evidence="5">
    <location>
        <begin position="50"/>
        <end position="63"/>
    </location>
</feature>
<comment type="similarity">
    <text evidence="1">Belongs to the ubiquitin-conjugating enzyme family. UFC1 subfamily.</text>
</comment>
<evidence type="ECO:0000313" key="7">
    <source>
        <dbReference type="Proteomes" id="UP000694424"/>
    </source>
</evidence>
<dbReference type="InterPro" id="IPR014806">
    <property type="entry name" value="Ufc1"/>
</dbReference>
<dbReference type="SUPFAM" id="SSF54495">
    <property type="entry name" value="UBC-like"/>
    <property type="match status" value="1"/>
</dbReference>
<dbReference type="AlphaFoldDB" id="A0A8B9P890"/>
<dbReference type="GO" id="GO:0005737">
    <property type="term" value="C:cytoplasm"/>
    <property type="evidence" value="ECO:0007669"/>
    <property type="project" value="TreeGrafter"/>
</dbReference>
<dbReference type="GO" id="GO:1990592">
    <property type="term" value="P:protein K69-linked ufmylation"/>
    <property type="evidence" value="ECO:0007669"/>
    <property type="project" value="TreeGrafter"/>
</dbReference>
<evidence type="ECO:0000256" key="4">
    <source>
        <dbReference type="ARBA" id="ARBA00045718"/>
    </source>
</evidence>